<gene>
    <name evidence="1" type="ORF">RhiirC2_804979</name>
</gene>
<sequence length="74" mass="8292">MGGIVVSGRIEGNIGGGVCSQNKANVAITCLRGIALQWYNEEKEKVAANLVNWYDHNDDRNLKNKLIDRFTRED</sequence>
<accession>A0A2N1KVM9</accession>
<dbReference type="VEuPathDB" id="FungiDB:RhiirA1_480890"/>
<evidence type="ECO:0000313" key="1">
    <source>
        <dbReference type="EMBL" id="PKK41190.1"/>
    </source>
</evidence>
<dbReference type="EMBL" id="LLXL01009986">
    <property type="protein sequence ID" value="PKK41190.1"/>
    <property type="molecule type" value="Genomic_DNA"/>
</dbReference>
<reference evidence="1 2" key="2">
    <citation type="submission" date="2017-10" db="EMBL/GenBank/DDBJ databases">
        <title>Extensive intraspecific genome diversity in a model arbuscular mycorrhizal fungus.</title>
        <authorList>
            <person name="Chen E.C.H."/>
            <person name="Morin E."/>
            <person name="Baudet D."/>
            <person name="Noel J."/>
            <person name="Ndikumana S."/>
            <person name="Charron P."/>
            <person name="St-Onge C."/>
            <person name="Giorgi J."/>
            <person name="Grigoriev I.V."/>
            <person name="Roux C."/>
            <person name="Martin F.M."/>
            <person name="Corradi N."/>
        </authorList>
    </citation>
    <scope>NUCLEOTIDE SEQUENCE [LARGE SCALE GENOMIC DNA]</scope>
    <source>
        <strain evidence="1 2">C2</strain>
    </source>
</reference>
<proteinExistence type="predicted"/>
<evidence type="ECO:0000313" key="2">
    <source>
        <dbReference type="Proteomes" id="UP000233469"/>
    </source>
</evidence>
<comment type="caution">
    <text evidence="1">The sequence shown here is derived from an EMBL/GenBank/DDBJ whole genome shotgun (WGS) entry which is preliminary data.</text>
</comment>
<name>A0A2N1KVM9_9GLOM</name>
<organism evidence="1 2">
    <name type="scientific">Rhizophagus irregularis</name>
    <dbReference type="NCBI Taxonomy" id="588596"/>
    <lineage>
        <taxon>Eukaryota</taxon>
        <taxon>Fungi</taxon>
        <taxon>Fungi incertae sedis</taxon>
        <taxon>Mucoromycota</taxon>
        <taxon>Glomeromycotina</taxon>
        <taxon>Glomeromycetes</taxon>
        <taxon>Glomerales</taxon>
        <taxon>Glomeraceae</taxon>
        <taxon>Rhizophagus</taxon>
    </lineage>
</organism>
<dbReference type="Proteomes" id="UP000233469">
    <property type="component" value="Unassembled WGS sequence"/>
</dbReference>
<protein>
    <submittedName>
        <fullName evidence="1">Uncharacterized protein</fullName>
    </submittedName>
</protein>
<feature type="non-terminal residue" evidence="1">
    <location>
        <position position="74"/>
    </location>
</feature>
<reference evidence="1 2" key="1">
    <citation type="submission" date="2016-04" db="EMBL/GenBank/DDBJ databases">
        <title>Genome analyses suggest a sexual origin of heterokaryosis in a supposedly ancient asexual fungus.</title>
        <authorList>
            <person name="Ropars J."/>
            <person name="Sedzielewska K."/>
            <person name="Noel J."/>
            <person name="Charron P."/>
            <person name="Farinelli L."/>
            <person name="Marton T."/>
            <person name="Kruger M."/>
            <person name="Pelin A."/>
            <person name="Brachmann A."/>
            <person name="Corradi N."/>
        </authorList>
    </citation>
    <scope>NUCLEOTIDE SEQUENCE [LARGE SCALE GENOMIC DNA]</scope>
    <source>
        <strain evidence="1 2">C2</strain>
    </source>
</reference>
<dbReference type="AlphaFoldDB" id="A0A2N1KVM9"/>